<evidence type="ECO:0000259" key="7">
    <source>
        <dbReference type="PROSITE" id="PS50178"/>
    </source>
</evidence>
<keyword evidence="1" id="KW-0479">Metal-binding</keyword>
<dbReference type="CDD" id="cd00065">
    <property type="entry name" value="FYVE_like_SF"/>
    <property type="match status" value="1"/>
</dbReference>
<dbReference type="SUPFAM" id="SSF57903">
    <property type="entry name" value="FYVE/PHD zinc finger"/>
    <property type="match status" value="1"/>
</dbReference>
<dbReference type="CDD" id="cd00177">
    <property type="entry name" value="START"/>
    <property type="match status" value="1"/>
</dbReference>
<dbReference type="InterPro" id="IPR013083">
    <property type="entry name" value="Znf_RING/FYVE/PHD"/>
</dbReference>
<keyword evidence="3" id="KW-0862">Zinc</keyword>
<evidence type="ECO:0000256" key="4">
    <source>
        <dbReference type="PROSITE-ProRule" id="PRU00091"/>
    </source>
</evidence>
<dbReference type="GO" id="GO:0008289">
    <property type="term" value="F:lipid binding"/>
    <property type="evidence" value="ECO:0007669"/>
    <property type="project" value="InterPro"/>
</dbReference>
<sequence>MTIKTSPDVIDHSAASSSSSSHSNQSERRQRHSFGSQSSSSTSNSDNRRRRHSAGHKHDIPSFRRTVTLDAPDLIAAGADAVETLIARSSGRDGTQWLVTKNPTQGVTLSKGTVPGYGHHHAHKATGRVECSAVHLAKKLKDPTCVKQYDDHIQVCNIVEEVDLPSYTTIQYSQGLPAFPATARDYCVVTSERRLDSHVIVIAARSIDHPLVAYDPAFVRAEVHVSGYIIRPLSANACAVTVVRHQDVHGMAPSFVANKADGLIKLVEKLRKLYSLKKGSTSSDDSFEESWHRVGVEASDSASSGNSNVAEESAEPAIDEGIEFTNPNQQPEPDATCACCGRDVTRGYNHHTCMTCHHVVCGDCSSHRIKTKKWNVLRLCDNCYAIEHKDDESTTTTDEPSKEIVVVQIEVETPNAKTNAGGILAYGAIVSSVIWLELSAGMTMVLIAGLSILAAMHMDAKAVSSKA</sequence>
<dbReference type="PANTHER" id="PTHR19308">
    <property type="entry name" value="PHOSPHATIDYLCHOLINE TRANSFER PROTEIN"/>
    <property type="match status" value="1"/>
</dbReference>
<feature type="compositionally biased region" description="Low complexity" evidence="5">
    <location>
        <begin position="12"/>
        <end position="23"/>
    </location>
</feature>
<name>A0A6G0WLS8_9STRA</name>
<feature type="compositionally biased region" description="Low complexity" evidence="5">
    <location>
        <begin position="33"/>
        <end position="45"/>
    </location>
</feature>
<dbReference type="GO" id="GO:0008270">
    <property type="term" value="F:zinc ion binding"/>
    <property type="evidence" value="ECO:0007669"/>
    <property type="project" value="UniProtKB-KW"/>
</dbReference>
<dbReference type="SUPFAM" id="SSF55961">
    <property type="entry name" value="Bet v1-like"/>
    <property type="match status" value="1"/>
</dbReference>
<keyword evidence="6" id="KW-0812">Transmembrane</keyword>
<evidence type="ECO:0000256" key="3">
    <source>
        <dbReference type="ARBA" id="ARBA00022833"/>
    </source>
</evidence>
<feature type="domain" description="FYVE-type" evidence="7">
    <location>
        <begin position="331"/>
        <end position="388"/>
    </location>
</feature>
<protein>
    <recommendedName>
        <fullName evidence="11">FYVE-type domain-containing protein</fullName>
    </recommendedName>
</protein>
<evidence type="ECO:0000256" key="6">
    <source>
        <dbReference type="SAM" id="Phobius"/>
    </source>
</evidence>
<evidence type="ECO:0000259" key="8">
    <source>
        <dbReference type="PROSITE" id="PS50848"/>
    </source>
</evidence>
<feature type="domain" description="START" evidence="8">
    <location>
        <begin position="97"/>
        <end position="260"/>
    </location>
</feature>
<dbReference type="Gene3D" id="3.30.40.10">
    <property type="entry name" value="Zinc/RING finger domain, C3HC4 (zinc finger)"/>
    <property type="match status" value="1"/>
</dbReference>
<dbReference type="GO" id="GO:0005737">
    <property type="term" value="C:cytoplasm"/>
    <property type="evidence" value="ECO:0007669"/>
    <property type="project" value="UniProtKB-ARBA"/>
</dbReference>
<feature type="transmembrane region" description="Helical" evidence="6">
    <location>
        <begin position="423"/>
        <end position="456"/>
    </location>
</feature>
<dbReference type="EMBL" id="VJMJ01000179">
    <property type="protein sequence ID" value="KAF0728292.1"/>
    <property type="molecule type" value="Genomic_DNA"/>
</dbReference>
<dbReference type="AlphaFoldDB" id="A0A6G0WLS8"/>
<dbReference type="InterPro" id="IPR017455">
    <property type="entry name" value="Znf_FYVE-rel"/>
</dbReference>
<dbReference type="Gene3D" id="3.30.530.20">
    <property type="match status" value="1"/>
</dbReference>
<dbReference type="InterPro" id="IPR023393">
    <property type="entry name" value="START-like_dom_sf"/>
</dbReference>
<dbReference type="InterPro" id="IPR051213">
    <property type="entry name" value="START_lipid_transfer"/>
</dbReference>
<dbReference type="PROSITE" id="PS50178">
    <property type="entry name" value="ZF_FYVE"/>
    <property type="match status" value="1"/>
</dbReference>
<gene>
    <name evidence="9" type="ORF">Ae201684_013843</name>
</gene>
<keyword evidence="6" id="KW-1133">Transmembrane helix</keyword>
<dbReference type="InterPro" id="IPR002913">
    <property type="entry name" value="START_lipid-bd_dom"/>
</dbReference>
<dbReference type="InterPro" id="IPR011011">
    <property type="entry name" value="Znf_FYVE_PHD"/>
</dbReference>
<reference evidence="9 10" key="1">
    <citation type="submission" date="2019-07" db="EMBL/GenBank/DDBJ databases">
        <title>Genomics analysis of Aphanomyces spp. identifies a new class of oomycete effector associated with host adaptation.</title>
        <authorList>
            <person name="Gaulin E."/>
        </authorList>
    </citation>
    <scope>NUCLEOTIDE SEQUENCE [LARGE SCALE GENOMIC DNA]</scope>
    <source>
        <strain evidence="9 10">ATCC 201684</strain>
    </source>
</reference>
<proteinExistence type="predicted"/>
<evidence type="ECO:0000256" key="1">
    <source>
        <dbReference type="ARBA" id="ARBA00022723"/>
    </source>
</evidence>
<dbReference type="SMART" id="SM00234">
    <property type="entry name" value="START"/>
    <property type="match status" value="1"/>
</dbReference>
<keyword evidence="10" id="KW-1185">Reference proteome</keyword>
<dbReference type="Proteomes" id="UP000481153">
    <property type="component" value="Unassembled WGS sequence"/>
</dbReference>
<evidence type="ECO:0000313" key="10">
    <source>
        <dbReference type="Proteomes" id="UP000481153"/>
    </source>
</evidence>
<feature type="region of interest" description="Disordered" evidence="5">
    <location>
        <begin position="1"/>
        <end position="64"/>
    </location>
</feature>
<organism evidence="9 10">
    <name type="scientific">Aphanomyces euteiches</name>
    <dbReference type="NCBI Taxonomy" id="100861"/>
    <lineage>
        <taxon>Eukaryota</taxon>
        <taxon>Sar</taxon>
        <taxon>Stramenopiles</taxon>
        <taxon>Oomycota</taxon>
        <taxon>Saprolegniomycetes</taxon>
        <taxon>Saprolegniales</taxon>
        <taxon>Verrucalvaceae</taxon>
        <taxon>Aphanomyces</taxon>
    </lineage>
</organism>
<dbReference type="VEuPathDB" id="FungiDB:AeMF1_005467"/>
<dbReference type="PANTHER" id="PTHR19308:SF14">
    <property type="entry name" value="START DOMAIN-CONTAINING PROTEIN"/>
    <property type="match status" value="1"/>
</dbReference>
<dbReference type="PROSITE" id="PS50848">
    <property type="entry name" value="START"/>
    <property type="match status" value="1"/>
</dbReference>
<comment type="caution">
    <text evidence="9">The sequence shown here is derived from an EMBL/GenBank/DDBJ whole genome shotgun (WGS) entry which is preliminary data.</text>
</comment>
<evidence type="ECO:0000313" key="9">
    <source>
        <dbReference type="EMBL" id="KAF0728292.1"/>
    </source>
</evidence>
<keyword evidence="2 4" id="KW-0863">Zinc-finger</keyword>
<dbReference type="Pfam" id="PF01852">
    <property type="entry name" value="START"/>
    <property type="match status" value="1"/>
</dbReference>
<accession>A0A6G0WLS8</accession>
<evidence type="ECO:0008006" key="11">
    <source>
        <dbReference type="Google" id="ProtNLM"/>
    </source>
</evidence>
<evidence type="ECO:0000256" key="2">
    <source>
        <dbReference type="ARBA" id="ARBA00022771"/>
    </source>
</evidence>
<evidence type="ECO:0000256" key="5">
    <source>
        <dbReference type="SAM" id="MobiDB-lite"/>
    </source>
</evidence>
<keyword evidence="6" id="KW-0472">Membrane</keyword>